<name>A0ABD0NG21_CIRMR</name>
<comment type="caution">
    <text evidence="1">The sequence shown here is derived from an EMBL/GenBank/DDBJ whole genome shotgun (WGS) entry which is preliminary data.</text>
</comment>
<reference evidence="1 2" key="1">
    <citation type="submission" date="2024-05" db="EMBL/GenBank/DDBJ databases">
        <title>Genome sequencing and assembly of Indian major carp, Cirrhinus mrigala (Hamilton, 1822).</title>
        <authorList>
            <person name="Mohindra V."/>
            <person name="Chowdhury L.M."/>
            <person name="Lal K."/>
            <person name="Jena J.K."/>
        </authorList>
    </citation>
    <scope>NUCLEOTIDE SEQUENCE [LARGE SCALE GENOMIC DNA]</scope>
    <source>
        <strain evidence="1">CM1030</strain>
        <tissue evidence="1">Blood</tissue>
    </source>
</reference>
<dbReference type="EMBL" id="JAMKFB020000022">
    <property type="protein sequence ID" value="KAL0160973.1"/>
    <property type="molecule type" value="Genomic_DNA"/>
</dbReference>
<keyword evidence="2" id="KW-1185">Reference proteome</keyword>
<dbReference type="Proteomes" id="UP001529510">
    <property type="component" value="Unassembled WGS sequence"/>
</dbReference>
<dbReference type="AlphaFoldDB" id="A0ABD0NG21"/>
<sequence>PDKVRMEPVLYIKGGVNQLQVRVIKTPVMRNEWAVLRVAWQVKVAVVNA</sequence>
<proteinExistence type="predicted"/>
<evidence type="ECO:0000313" key="1">
    <source>
        <dbReference type="EMBL" id="KAL0160973.1"/>
    </source>
</evidence>
<protein>
    <recommendedName>
        <fullName evidence="3">Vitellogenin</fullName>
    </recommendedName>
</protein>
<gene>
    <name evidence="1" type="ORF">M9458_044698</name>
</gene>
<accession>A0ABD0NG21</accession>
<evidence type="ECO:0008006" key="3">
    <source>
        <dbReference type="Google" id="ProtNLM"/>
    </source>
</evidence>
<feature type="non-terminal residue" evidence="1">
    <location>
        <position position="1"/>
    </location>
</feature>
<evidence type="ECO:0000313" key="2">
    <source>
        <dbReference type="Proteomes" id="UP001529510"/>
    </source>
</evidence>
<organism evidence="1 2">
    <name type="scientific">Cirrhinus mrigala</name>
    <name type="common">Mrigala</name>
    <dbReference type="NCBI Taxonomy" id="683832"/>
    <lineage>
        <taxon>Eukaryota</taxon>
        <taxon>Metazoa</taxon>
        <taxon>Chordata</taxon>
        <taxon>Craniata</taxon>
        <taxon>Vertebrata</taxon>
        <taxon>Euteleostomi</taxon>
        <taxon>Actinopterygii</taxon>
        <taxon>Neopterygii</taxon>
        <taxon>Teleostei</taxon>
        <taxon>Ostariophysi</taxon>
        <taxon>Cypriniformes</taxon>
        <taxon>Cyprinidae</taxon>
        <taxon>Labeoninae</taxon>
        <taxon>Labeonini</taxon>
        <taxon>Cirrhinus</taxon>
    </lineage>
</organism>